<protein>
    <submittedName>
        <fullName evidence="2">NAD(P)H dehydrogenase (Quinone)</fullName>
    </submittedName>
</protein>
<dbReference type="InterPro" id="IPR036291">
    <property type="entry name" value="NAD(P)-bd_dom_sf"/>
</dbReference>
<dbReference type="AlphaFoldDB" id="A0A1H5HZI8"/>
<reference evidence="2 3" key="1">
    <citation type="submission" date="2016-10" db="EMBL/GenBank/DDBJ databases">
        <authorList>
            <person name="de Groot N.N."/>
        </authorList>
    </citation>
    <scope>NUCLEOTIDE SEQUENCE [LARGE SCALE GENOMIC DNA]</scope>
    <source>
        <strain evidence="2 3">DSM 22274</strain>
    </source>
</reference>
<evidence type="ECO:0000313" key="3">
    <source>
        <dbReference type="Proteomes" id="UP000182725"/>
    </source>
</evidence>
<dbReference type="PANTHER" id="PTHR47129:SF1">
    <property type="entry name" value="NMRA-LIKE DOMAIN-CONTAINING PROTEIN"/>
    <property type="match status" value="1"/>
</dbReference>
<accession>A0A1H5HZI8</accession>
<gene>
    <name evidence="2" type="ORF">SAMN04489740_1157</name>
</gene>
<dbReference type="EMBL" id="FNTV01000001">
    <property type="protein sequence ID" value="SEE33483.1"/>
    <property type="molecule type" value="Genomic_DNA"/>
</dbReference>
<proteinExistence type="predicted"/>
<evidence type="ECO:0000313" key="2">
    <source>
        <dbReference type="EMBL" id="SEE33483.1"/>
    </source>
</evidence>
<sequence length="308" mass="32060">MMLAQVKDTHQRTDSLMTIVITGATGQLGRLVVEALLEQNVPAGQLVATGRDLAKIEDLADRGVQVRSIDYNDPASLREAFSGAKKVLLVSGSEVGQRLPQHLNVIAAAKEASVDLIAYTSIANADTTGMALAAEHQATEVALRESGLPFVLLRNGWYLENYTEQLGNFLHHGAVLGSAGEGRVSAASRADYAHAAAAVLLGDDQAGKIYELGGDAAFTLAELAESVSAATGQHVAYQQLPAEDYTQVLVGAGVPEQFAQILADSDLGIARGDLLVTGGELQTLIGRPSTPLSIAVRAAAEAHSAATA</sequence>
<dbReference type="Gene3D" id="3.90.25.10">
    <property type="entry name" value="UDP-galactose 4-epimerase, domain 1"/>
    <property type="match status" value="1"/>
</dbReference>
<name>A0A1H5HZI8_9MICC</name>
<dbReference type="InterPro" id="IPR008030">
    <property type="entry name" value="NmrA-like"/>
</dbReference>
<dbReference type="SUPFAM" id="SSF51735">
    <property type="entry name" value="NAD(P)-binding Rossmann-fold domains"/>
    <property type="match status" value="1"/>
</dbReference>
<dbReference type="Pfam" id="PF05368">
    <property type="entry name" value="NmrA"/>
    <property type="match status" value="1"/>
</dbReference>
<dbReference type="PANTHER" id="PTHR47129">
    <property type="entry name" value="QUINONE OXIDOREDUCTASE 2"/>
    <property type="match status" value="1"/>
</dbReference>
<dbReference type="CDD" id="cd05269">
    <property type="entry name" value="TMR_SDR_a"/>
    <property type="match status" value="1"/>
</dbReference>
<dbReference type="Proteomes" id="UP000182725">
    <property type="component" value="Unassembled WGS sequence"/>
</dbReference>
<dbReference type="Gene3D" id="3.40.50.720">
    <property type="entry name" value="NAD(P)-binding Rossmann-like Domain"/>
    <property type="match status" value="1"/>
</dbReference>
<evidence type="ECO:0000259" key="1">
    <source>
        <dbReference type="Pfam" id="PF05368"/>
    </source>
</evidence>
<organism evidence="2 3">
    <name type="scientific">Arthrobacter alpinus</name>
    <dbReference type="NCBI Taxonomy" id="656366"/>
    <lineage>
        <taxon>Bacteria</taxon>
        <taxon>Bacillati</taxon>
        <taxon>Actinomycetota</taxon>
        <taxon>Actinomycetes</taxon>
        <taxon>Micrococcales</taxon>
        <taxon>Micrococcaceae</taxon>
        <taxon>Arthrobacter</taxon>
    </lineage>
</organism>
<feature type="domain" description="NmrA-like" evidence="1">
    <location>
        <begin position="18"/>
        <end position="262"/>
    </location>
</feature>
<dbReference type="InterPro" id="IPR052718">
    <property type="entry name" value="NmrA-type_oxidoreductase"/>
</dbReference>